<dbReference type="OrthoDB" id="663842at2"/>
<proteinExistence type="predicted"/>
<evidence type="ECO:0000313" key="2">
    <source>
        <dbReference type="Proteomes" id="UP000198412"/>
    </source>
</evidence>
<dbReference type="EMBL" id="FZNX01000001">
    <property type="protein sequence ID" value="SNR37521.1"/>
    <property type="molecule type" value="Genomic_DNA"/>
</dbReference>
<protein>
    <submittedName>
        <fullName evidence="1">Uncharacterized protein</fullName>
    </submittedName>
</protein>
<evidence type="ECO:0000313" key="1">
    <source>
        <dbReference type="EMBL" id="SNR37521.1"/>
    </source>
</evidence>
<dbReference type="AlphaFoldDB" id="A0A238VTK8"/>
<dbReference type="RefSeq" id="WP_089377301.1">
    <property type="nucleotide sequence ID" value="NZ_FZNX01000001.1"/>
</dbReference>
<name>A0A238VTK8_9FLAO</name>
<reference evidence="2" key="1">
    <citation type="submission" date="2017-06" db="EMBL/GenBank/DDBJ databases">
        <authorList>
            <person name="Varghese N."/>
            <person name="Submissions S."/>
        </authorList>
    </citation>
    <scope>NUCLEOTIDE SEQUENCE [LARGE SCALE GENOMIC DNA]</scope>
    <source>
        <strain evidence="2">DSM 27993</strain>
    </source>
</reference>
<keyword evidence="2" id="KW-1185">Reference proteome</keyword>
<sequence>MRFLIFLVFFNFGSTNNGLDVVRNDFPNINSLEQAERSLNELEKNEDETSKGYYAAMLFMKSKYVKFPLTKLKYFKKGKLLLDDLVINHQNNIEIRYIRFLLQSEMPNFLGYNKNLEEDYLAIIEGVESYNLSSNFKLRMLNYMLLSKNISGQKTQRIKQLLNNL</sequence>
<gene>
    <name evidence="1" type="ORF">SAMN04488111_1011</name>
</gene>
<dbReference type="Proteomes" id="UP000198412">
    <property type="component" value="Unassembled WGS sequence"/>
</dbReference>
<accession>A0A238VTK8</accession>
<organism evidence="1 2">
    <name type="scientific">Lutibacter flavus</name>
    <dbReference type="NCBI Taxonomy" id="691689"/>
    <lineage>
        <taxon>Bacteria</taxon>
        <taxon>Pseudomonadati</taxon>
        <taxon>Bacteroidota</taxon>
        <taxon>Flavobacteriia</taxon>
        <taxon>Flavobacteriales</taxon>
        <taxon>Flavobacteriaceae</taxon>
        <taxon>Lutibacter</taxon>
    </lineage>
</organism>